<dbReference type="GO" id="GO:0030915">
    <property type="term" value="C:Smc5-Smc6 complex"/>
    <property type="evidence" value="ECO:0007669"/>
    <property type="project" value="UniProtKB-UniRule"/>
</dbReference>
<dbReference type="GO" id="GO:0006281">
    <property type="term" value="P:DNA repair"/>
    <property type="evidence" value="ECO:0007669"/>
    <property type="project" value="UniProtKB-UniRule"/>
</dbReference>
<dbReference type="InterPro" id="IPR027786">
    <property type="entry name" value="Nse4/EID"/>
</dbReference>
<reference evidence="11 12" key="1">
    <citation type="journal article" date="2024" name="Plant J.">
        <title>Genome sequences and population genomics reveal climatic adaptation and genomic divergence between two closely related sweetgum species.</title>
        <authorList>
            <person name="Xu W.Q."/>
            <person name="Ren C.Q."/>
            <person name="Zhang X.Y."/>
            <person name="Comes H.P."/>
            <person name="Liu X.H."/>
            <person name="Li Y.G."/>
            <person name="Kettle C.J."/>
            <person name="Jalonen R."/>
            <person name="Gaisberger H."/>
            <person name="Ma Y.Z."/>
            <person name="Qiu Y.X."/>
        </authorList>
    </citation>
    <scope>NUCLEOTIDE SEQUENCE [LARGE SCALE GENOMIC DNA]</scope>
    <source>
        <strain evidence="11">Hangzhou</strain>
    </source>
</reference>
<comment type="caution">
    <text evidence="11">The sequence shown here is derived from an EMBL/GenBank/DDBJ whole genome shotgun (WGS) entry which is preliminary data.</text>
</comment>
<evidence type="ECO:0000313" key="11">
    <source>
        <dbReference type="EMBL" id="KAK9273174.1"/>
    </source>
</evidence>
<keyword evidence="3 7" id="KW-0227">DNA damage</keyword>
<dbReference type="Proteomes" id="UP001415857">
    <property type="component" value="Unassembled WGS sequence"/>
</dbReference>
<comment type="function">
    <text evidence="7">Component of the SMC5-SMC6 complex, that promotes sister chromatid alignment after DNA damage and facilitates double-stranded DNA breaks (DSBs) repair via homologous recombination between sister chromatids.</text>
</comment>
<dbReference type="GO" id="GO:0006310">
    <property type="term" value="P:DNA recombination"/>
    <property type="evidence" value="ECO:0007669"/>
    <property type="project" value="UniProtKB-UniRule"/>
</dbReference>
<keyword evidence="12" id="KW-1185">Reference proteome</keyword>
<accession>A0AAP0NMS3</accession>
<evidence type="ECO:0000256" key="4">
    <source>
        <dbReference type="ARBA" id="ARBA00023172"/>
    </source>
</evidence>
<organism evidence="11 12">
    <name type="scientific">Liquidambar formosana</name>
    <name type="common">Formosan gum</name>
    <dbReference type="NCBI Taxonomy" id="63359"/>
    <lineage>
        <taxon>Eukaryota</taxon>
        <taxon>Viridiplantae</taxon>
        <taxon>Streptophyta</taxon>
        <taxon>Embryophyta</taxon>
        <taxon>Tracheophyta</taxon>
        <taxon>Spermatophyta</taxon>
        <taxon>Magnoliopsida</taxon>
        <taxon>eudicotyledons</taxon>
        <taxon>Gunneridae</taxon>
        <taxon>Pentapetalae</taxon>
        <taxon>Saxifragales</taxon>
        <taxon>Altingiaceae</taxon>
        <taxon>Liquidambar</taxon>
    </lineage>
</organism>
<keyword evidence="9" id="KW-0472">Membrane</keyword>
<comment type="subcellular location">
    <subcellularLocation>
        <location evidence="1 7">Nucleus</location>
    </subcellularLocation>
</comment>
<proteinExistence type="inferred from homology"/>
<keyword evidence="6 7" id="KW-0539">Nucleus</keyword>
<dbReference type="EMBL" id="JBBPBK010000012">
    <property type="protein sequence ID" value="KAK9273174.1"/>
    <property type="molecule type" value="Genomic_DNA"/>
</dbReference>
<evidence type="ECO:0000256" key="6">
    <source>
        <dbReference type="ARBA" id="ARBA00023242"/>
    </source>
</evidence>
<evidence type="ECO:0000256" key="3">
    <source>
        <dbReference type="ARBA" id="ARBA00022763"/>
    </source>
</evidence>
<comment type="subunit">
    <text evidence="7">Component of the SMC5-SMC6 complex.</text>
</comment>
<dbReference type="GO" id="GO:0005634">
    <property type="term" value="C:nucleus"/>
    <property type="evidence" value="ECO:0007669"/>
    <property type="project" value="UniProtKB-SubCell"/>
</dbReference>
<gene>
    <name evidence="11" type="ORF">L1049_017981</name>
</gene>
<evidence type="ECO:0000256" key="8">
    <source>
        <dbReference type="SAM" id="MobiDB-lite"/>
    </source>
</evidence>
<sequence>MLGRTIRLPQGVTDRRVLRSRYTAVKNLINDEKDELWRVDSDKFSSIISEVENLHQLVQKPREQVADAEALLDIANTLMTSVKSQSSEGVTPSDFVNLLLRDFGQRYGVRATAENAENAIRWKDVGLAVSHIFRVGHGCCTMLGPMNTELKQRKVGVRGKRVRPTESSRPEELDDTGKEEQTDTDKNMATMFEILRRKKRVRLESLFLNRKSFAQTVENLFAMSFLVKDGRAEIVVDENGSHLVCKTHSFQTSVALVSPILLFLYIVVGFHFFSTKECSFCQFSNVG</sequence>
<evidence type="ECO:0000256" key="9">
    <source>
        <dbReference type="SAM" id="Phobius"/>
    </source>
</evidence>
<keyword evidence="5 7" id="KW-0234">DNA repair</keyword>
<evidence type="ECO:0000256" key="1">
    <source>
        <dbReference type="ARBA" id="ARBA00004123"/>
    </source>
</evidence>
<feature type="compositionally biased region" description="Basic and acidic residues" evidence="8">
    <location>
        <begin position="163"/>
        <end position="182"/>
    </location>
</feature>
<evidence type="ECO:0000259" key="10">
    <source>
        <dbReference type="Pfam" id="PF08743"/>
    </source>
</evidence>
<name>A0AAP0NMS3_LIQFO</name>
<dbReference type="PANTHER" id="PTHR16140">
    <property type="entry name" value="NON-STRUCTURAL MAINTENANCE OF CHROMOSOMES ELEMENT 4"/>
    <property type="match status" value="1"/>
</dbReference>
<comment type="similarity">
    <text evidence="2 7">Belongs to the NSE4 family.</text>
</comment>
<dbReference type="InterPro" id="IPR014854">
    <property type="entry name" value="Nse4_C"/>
</dbReference>
<evidence type="ECO:0000256" key="7">
    <source>
        <dbReference type="RuleBase" id="RU365071"/>
    </source>
</evidence>
<dbReference type="Pfam" id="PF08743">
    <property type="entry name" value="Nse4_C"/>
    <property type="match status" value="1"/>
</dbReference>
<dbReference type="PANTHER" id="PTHR16140:SF0">
    <property type="entry name" value="NON-STRUCTURAL MAINTENANCE OF CHROMOSOMES ELEMENT 4"/>
    <property type="match status" value="1"/>
</dbReference>
<feature type="domain" description="Non-structural maintenance of chromosome element 4 C-terminal" evidence="10">
    <location>
        <begin position="201"/>
        <end position="244"/>
    </location>
</feature>
<keyword evidence="4 7" id="KW-0233">DNA recombination</keyword>
<dbReference type="AlphaFoldDB" id="A0AAP0NMS3"/>
<feature type="region of interest" description="Disordered" evidence="8">
    <location>
        <begin position="155"/>
        <end position="182"/>
    </location>
</feature>
<evidence type="ECO:0000256" key="2">
    <source>
        <dbReference type="ARBA" id="ARBA00008997"/>
    </source>
</evidence>
<keyword evidence="9" id="KW-1133">Transmembrane helix</keyword>
<protein>
    <recommendedName>
        <fullName evidence="7">Non-structural maintenance of chromosomes element 4</fullName>
    </recommendedName>
</protein>
<evidence type="ECO:0000313" key="12">
    <source>
        <dbReference type="Proteomes" id="UP001415857"/>
    </source>
</evidence>
<keyword evidence="9" id="KW-0812">Transmembrane</keyword>
<feature type="transmembrane region" description="Helical" evidence="9">
    <location>
        <begin position="254"/>
        <end position="273"/>
    </location>
</feature>
<evidence type="ECO:0000256" key="5">
    <source>
        <dbReference type="ARBA" id="ARBA00023204"/>
    </source>
</evidence>